<gene>
    <name evidence="1" type="ORF">ICL16_11490</name>
</gene>
<dbReference type="RefSeq" id="WP_190827550.1">
    <property type="nucleotide sequence ID" value="NZ_CAWPPI010000043.1"/>
</dbReference>
<sequence>MPTLTLTDAQVMQLVKQLPQQQQIEVFKFLLSQNWANWVYLSRDSEQRARKVASERSQDWDAMTENEREEFIEELLHEKD</sequence>
<organism evidence="1 2">
    <name type="scientific">Iningainema tapete BLCC-T55</name>
    <dbReference type="NCBI Taxonomy" id="2748662"/>
    <lineage>
        <taxon>Bacteria</taxon>
        <taxon>Bacillati</taxon>
        <taxon>Cyanobacteriota</taxon>
        <taxon>Cyanophyceae</taxon>
        <taxon>Nostocales</taxon>
        <taxon>Scytonemataceae</taxon>
        <taxon>Iningainema tapete</taxon>
    </lineage>
</organism>
<name>A0A8J6XHH2_9CYAN</name>
<dbReference type="AlphaFoldDB" id="A0A8J6XHH2"/>
<comment type="caution">
    <text evidence="1">The sequence shown here is derived from an EMBL/GenBank/DDBJ whole genome shotgun (WGS) entry which is preliminary data.</text>
</comment>
<dbReference type="Proteomes" id="UP000629098">
    <property type="component" value="Unassembled WGS sequence"/>
</dbReference>
<accession>A0A8J6XHH2</accession>
<evidence type="ECO:0000313" key="2">
    <source>
        <dbReference type="Proteomes" id="UP000629098"/>
    </source>
</evidence>
<dbReference type="EMBL" id="JACXAE010000043">
    <property type="protein sequence ID" value="MBD2772677.1"/>
    <property type="molecule type" value="Genomic_DNA"/>
</dbReference>
<protein>
    <submittedName>
        <fullName evidence="1">Uncharacterized protein</fullName>
    </submittedName>
</protein>
<proteinExistence type="predicted"/>
<evidence type="ECO:0000313" key="1">
    <source>
        <dbReference type="EMBL" id="MBD2772677.1"/>
    </source>
</evidence>
<keyword evidence="2" id="KW-1185">Reference proteome</keyword>
<reference evidence="1" key="1">
    <citation type="submission" date="2020-09" db="EMBL/GenBank/DDBJ databases">
        <title>Iningainema tapete sp. nov. (Scytonemataceae, Cyanobacteria) from greenhouses in central Florida (USA) produces two types of nodularin with biosynthetic potential for microcystin-LR and anabaenopeptins.</title>
        <authorList>
            <person name="Berthold D.E."/>
            <person name="Lefler F.W."/>
            <person name="Huang I.-S."/>
            <person name="Abdulla H."/>
            <person name="Zimba P.V."/>
            <person name="Laughinghouse H.D. IV."/>
        </authorList>
    </citation>
    <scope>NUCLEOTIDE SEQUENCE</scope>
    <source>
        <strain evidence="1">BLCCT55</strain>
    </source>
</reference>